<feature type="compositionally biased region" description="Polar residues" evidence="1">
    <location>
        <begin position="32"/>
        <end position="41"/>
    </location>
</feature>
<feature type="compositionally biased region" description="Low complexity" evidence="1">
    <location>
        <begin position="17"/>
        <end position="29"/>
    </location>
</feature>
<sequence length="462" mass="51588">MNIVLDTFGRAFGAGAANRRRSSSNNHGFEPLTSSTSMQNFTRNHRRHHVNTNHVARMPQPKFYSHHDNLAAEAEIVAGGVRTTNSEDVIEVIGADTPMTSMHSVFFGFIHNPAAAEGQGANNSESNGYGASSVFTREDYCLENAVAECNIIRARDGFHEGVLLKCIDSKPMFAYLHYSIFAQGTSARLHSLVRDLDPGPKSQYGAFDELFAIQKSASSPDNSLPSHRHAGFIVSCFKLLDENSKSHNLEKSWLSWTGAREIYKYSPRNWNLRRITLHRHAIGNSKSRTFAYVLMCEFGNILHPSNTIQALDMCERLRARNCGHIALYQVQCNYGHAPSYSIPPAPSPHHGHSEVQRKHSSTSSSSNHGQHTLGWGSPSASRTSPKPPAQQRRVQRNPMLRGYSQDVDSSQETSRRRNQLLRHRENSFGFEHDEMDLTGRSGMPGPSTAMRYGGYPQFEDMS</sequence>
<evidence type="ECO:0000313" key="3">
    <source>
        <dbReference type="Proteomes" id="UP000492821"/>
    </source>
</evidence>
<organism evidence="3 4">
    <name type="scientific">Panagrellus redivivus</name>
    <name type="common">Microworm</name>
    <dbReference type="NCBI Taxonomy" id="6233"/>
    <lineage>
        <taxon>Eukaryota</taxon>
        <taxon>Metazoa</taxon>
        <taxon>Ecdysozoa</taxon>
        <taxon>Nematoda</taxon>
        <taxon>Chromadorea</taxon>
        <taxon>Rhabditida</taxon>
        <taxon>Tylenchina</taxon>
        <taxon>Panagrolaimomorpha</taxon>
        <taxon>Panagrolaimoidea</taxon>
        <taxon>Panagrolaimidae</taxon>
        <taxon>Panagrellus</taxon>
    </lineage>
</organism>
<evidence type="ECO:0000313" key="4">
    <source>
        <dbReference type="WBParaSite" id="Pan_g8563.t1"/>
    </source>
</evidence>
<feature type="region of interest" description="Disordered" evidence="1">
    <location>
        <begin position="17"/>
        <end position="43"/>
    </location>
</feature>
<feature type="region of interest" description="Disordered" evidence="1">
    <location>
        <begin position="343"/>
        <end position="462"/>
    </location>
</feature>
<dbReference type="WBParaSite" id="Pan_g8563.t1">
    <property type="protein sequence ID" value="Pan_g8563.t1"/>
    <property type="gene ID" value="Pan_g8563"/>
</dbReference>
<name>A0A7E4W7I7_PANRE</name>
<dbReference type="InterPro" id="IPR055577">
    <property type="entry name" value="DUF7153"/>
</dbReference>
<dbReference type="Pfam" id="PF23672">
    <property type="entry name" value="DUF7153"/>
    <property type="match status" value="1"/>
</dbReference>
<feature type="domain" description="DUF7153" evidence="2">
    <location>
        <begin position="158"/>
        <end position="330"/>
    </location>
</feature>
<dbReference type="Proteomes" id="UP000492821">
    <property type="component" value="Unassembled WGS sequence"/>
</dbReference>
<reference evidence="4" key="2">
    <citation type="submission" date="2020-10" db="UniProtKB">
        <authorList>
            <consortium name="WormBaseParasite"/>
        </authorList>
    </citation>
    <scope>IDENTIFICATION</scope>
</reference>
<evidence type="ECO:0000256" key="1">
    <source>
        <dbReference type="SAM" id="MobiDB-lite"/>
    </source>
</evidence>
<protein>
    <submittedName>
        <fullName evidence="4">RRM domain-containing protein</fullName>
    </submittedName>
</protein>
<dbReference type="AlphaFoldDB" id="A0A7E4W7I7"/>
<dbReference type="PANTHER" id="PTHR22198:SF1">
    <property type="entry name" value="FERM DOMAIN-CONTAINING PROTEIN"/>
    <property type="match status" value="1"/>
</dbReference>
<feature type="compositionally biased region" description="Basic and acidic residues" evidence="1">
    <location>
        <begin position="422"/>
        <end position="437"/>
    </location>
</feature>
<keyword evidence="3" id="KW-1185">Reference proteome</keyword>
<evidence type="ECO:0000259" key="2">
    <source>
        <dbReference type="Pfam" id="PF23672"/>
    </source>
</evidence>
<reference evidence="3" key="1">
    <citation type="journal article" date="2013" name="Genetics">
        <title>The draft genome and transcriptome of Panagrellus redivivus are shaped by the harsh demands of a free-living lifestyle.</title>
        <authorList>
            <person name="Srinivasan J."/>
            <person name="Dillman A.R."/>
            <person name="Macchietto M.G."/>
            <person name="Heikkinen L."/>
            <person name="Lakso M."/>
            <person name="Fracchia K.M."/>
            <person name="Antoshechkin I."/>
            <person name="Mortazavi A."/>
            <person name="Wong G."/>
            <person name="Sternberg P.W."/>
        </authorList>
    </citation>
    <scope>NUCLEOTIDE SEQUENCE [LARGE SCALE GENOMIC DNA]</scope>
    <source>
        <strain evidence="3">MT8872</strain>
    </source>
</reference>
<accession>A0A7E4W7I7</accession>
<proteinExistence type="predicted"/>
<dbReference type="PANTHER" id="PTHR22198">
    <property type="entry name" value="FERM DOMAIN-CONTAINING PROTEIN"/>
    <property type="match status" value="1"/>
</dbReference>